<dbReference type="OrthoDB" id="7220022at2"/>
<keyword evidence="3" id="KW-1185">Reference proteome</keyword>
<dbReference type="Pfam" id="PF01844">
    <property type="entry name" value="HNH"/>
    <property type="match status" value="1"/>
</dbReference>
<keyword evidence="2" id="KW-0255">Endonuclease</keyword>
<feature type="domain" description="HNH nuclease" evidence="1">
    <location>
        <begin position="39"/>
        <end position="90"/>
    </location>
</feature>
<sequence length="105" mass="11649">MSPKLKKISSSIPIIDARSVRPPAKTADPFYLSVEWRALMKSVLKVRGRRCEECGRTDTRIFGDHIVEVRDGGALLDPANVRCLCGSCHTRKTAAARAKRMVARP</sequence>
<name>A0A2U2DWG5_9HYPH</name>
<protein>
    <submittedName>
        <fullName evidence="2">HNH endonuclease</fullName>
    </submittedName>
</protein>
<dbReference type="Gene3D" id="1.10.30.50">
    <property type="match status" value="1"/>
</dbReference>
<dbReference type="InterPro" id="IPR002711">
    <property type="entry name" value="HNH"/>
</dbReference>
<proteinExistence type="predicted"/>
<accession>A0A2U2DWG5</accession>
<dbReference type="EMBL" id="QFBC01000001">
    <property type="protein sequence ID" value="PWE57651.1"/>
    <property type="molecule type" value="Genomic_DNA"/>
</dbReference>
<dbReference type="GO" id="GO:0008270">
    <property type="term" value="F:zinc ion binding"/>
    <property type="evidence" value="ECO:0007669"/>
    <property type="project" value="InterPro"/>
</dbReference>
<dbReference type="Proteomes" id="UP000245252">
    <property type="component" value="Unassembled WGS sequence"/>
</dbReference>
<dbReference type="AlphaFoldDB" id="A0A2U2DWG5"/>
<dbReference type="GO" id="GO:0004519">
    <property type="term" value="F:endonuclease activity"/>
    <property type="evidence" value="ECO:0007669"/>
    <property type="project" value="UniProtKB-KW"/>
</dbReference>
<dbReference type="InterPro" id="IPR003615">
    <property type="entry name" value="HNH_nuc"/>
</dbReference>
<dbReference type="CDD" id="cd00085">
    <property type="entry name" value="HNHc"/>
    <property type="match status" value="1"/>
</dbReference>
<reference evidence="2 3" key="1">
    <citation type="submission" date="2018-05" db="EMBL/GenBank/DDBJ databases">
        <title>The draft genome of strain NS-104.</title>
        <authorList>
            <person name="Hang P."/>
            <person name="Jiang J."/>
        </authorList>
    </citation>
    <scope>NUCLEOTIDE SEQUENCE [LARGE SCALE GENOMIC DNA]</scope>
    <source>
        <strain evidence="2 3">NS-104</strain>
    </source>
</reference>
<evidence type="ECO:0000313" key="3">
    <source>
        <dbReference type="Proteomes" id="UP000245252"/>
    </source>
</evidence>
<organism evidence="2 3">
    <name type="scientific">Metarhizobium album</name>
    <dbReference type="NCBI Taxonomy" id="2182425"/>
    <lineage>
        <taxon>Bacteria</taxon>
        <taxon>Pseudomonadati</taxon>
        <taxon>Pseudomonadota</taxon>
        <taxon>Alphaproteobacteria</taxon>
        <taxon>Hyphomicrobiales</taxon>
        <taxon>Rhizobiaceae</taxon>
        <taxon>Metarhizobium</taxon>
    </lineage>
</organism>
<dbReference type="GO" id="GO:0003676">
    <property type="term" value="F:nucleic acid binding"/>
    <property type="evidence" value="ECO:0007669"/>
    <property type="project" value="InterPro"/>
</dbReference>
<comment type="caution">
    <text evidence="2">The sequence shown here is derived from an EMBL/GenBank/DDBJ whole genome shotgun (WGS) entry which is preliminary data.</text>
</comment>
<keyword evidence="2" id="KW-0378">Hydrolase</keyword>
<evidence type="ECO:0000259" key="1">
    <source>
        <dbReference type="SMART" id="SM00507"/>
    </source>
</evidence>
<evidence type="ECO:0000313" key="2">
    <source>
        <dbReference type="EMBL" id="PWE57651.1"/>
    </source>
</evidence>
<dbReference type="SMART" id="SM00507">
    <property type="entry name" value="HNHc"/>
    <property type="match status" value="1"/>
</dbReference>
<keyword evidence="2" id="KW-0540">Nuclease</keyword>
<gene>
    <name evidence="2" type="ORF">DEM27_00100</name>
</gene>